<feature type="transmembrane region" description="Helical" evidence="5">
    <location>
        <begin position="365"/>
        <end position="386"/>
    </location>
</feature>
<evidence type="ECO:0000313" key="7">
    <source>
        <dbReference type="EMBL" id="CAE1314128.1"/>
    </source>
</evidence>
<dbReference type="InterPro" id="IPR011651">
    <property type="entry name" value="Notch_ligand_N"/>
</dbReference>
<evidence type="ECO:0000256" key="1">
    <source>
        <dbReference type="ARBA" id="ARBA00022536"/>
    </source>
</evidence>
<gene>
    <name evidence="7" type="ORF">SPHA_65118</name>
</gene>
<keyword evidence="2 5" id="KW-0812">Transmembrane</keyword>
<feature type="transmembrane region" description="Helical" evidence="5">
    <location>
        <begin position="464"/>
        <end position="488"/>
    </location>
</feature>
<keyword evidence="3" id="KW-0677">Repeat</keyword>
<protein>
    <submittedName>
        <fullName evidence="7">JAG1</fullName>
    </submittedName>
</protein>
<evidence type="ECO:0000259" key="6">
    <source>
        <dbReference type="Pfam" id="PF07657"/>
    </source>
</evidence>
<dbReference type="GO" id="GO:0016020">
    <property type="term" value="C:membrane"/>
    <property type="evidence" value="ECO:0007669"/>
    <property type="project" value="UniProtKB-SubCell"/>
</dbReference>
<dbReference type="GO" id="GO:0007219">
    <property type="term" value="P:Notch signaling pathway"/>
    <property type="evidence" value="ECO:0007669"/>
    <property type="project" value="InterPro"/>
</dbReference>
<dbReference type="Gene3D" id="2.60.40.3510">
    <property type="match status" value="1"/>
</dbReference>
<keyword evidence="5" id="KW-0472">Membrane</keyword>
<feature type="transmembrane region" description="Helical" evidence="5">
    <location>
        <begin position="406"/>
        <end position="424"/>
    </location>
</feature>
<feature type="transmembrane region" description="Helical" evidence="5">
    <location>
        <begin position="288"/>
        <end position="314"/>
    </location>
</feature>
<dbReference type="Pfam" id="PF07657">
    <property type="entry name" value="MNNL"/>
    <property type="match status" value="1"/>
</dbReference>
<feature type="transmembrane region" description="Helical" evidence="5">
    <location>
        <begin position="326"/>
        <end position="353"/>
    </location>
</feature>
<dbReference type="OrthoDB" id="283575at2759"/>
<keyword evidence="1" id="KW-0245">EGF-like domain</keyword>
<feature type="transmembrane region" description="Helical" evidence="5">
    <location>
        <begin position="154"/>
        <end position="177"/>
    </location>
</feature>
<accession>A0A812E3V0</accession>
<feature type="transmembrane region" description="Helical" evidence="5">
    <location>
        <begin position="214"/>
        <end position="235"/>
    </location>
</feature>
<keyword evidence="8" id="KW-1185">Reference proteome</keyword>
<feature type="transmembrane region" description="Helical" evidence="5">
    <location>
        <begin position="130"/>
        <end position="148"/>
    </location>
</feature>
<evidence type="ECO:0000256" key="3">
    <source>
        <dbReference type="ARBA" id="ARBA00022737"/>
    </source>
</evidence>
<dbReference type="AlphaFoldDB" id="A0A812E3V0"/>
<dbReference type="EMBL" id="CAHIKZ030004692">
    <property type="protein sequence ID" value="CAE1314128.1"/>
    <property type="molecule type" value="Genomic_DNA"/>
</dbReference>
<feature type="domain" description="Notch ligand N-terminal" evidence="6">
    <location>
        <begin position="41"/>
        <end position="138"/>
    </location>
</feature>
<name>A0A812E3V0_ACAPH</name>
<dbReference type="Proteomes" id="UP000597762">
    <property type="component" value="Unassembled WGS sequence"/>
</dbReference>
<feature type="transmembrane region" description="Helical" evidence="5">
    <location>
        <begin position="247"/>
        <end position="268"/>
    </location>
</feature>
<feature type="transmembrane region" description="Helical" evidence="5">
    <location>
        <begin position="430"/>
        <end position="452"/>
    </location>
</feature>
<comment type="caution">
    <text evidence="7">The sequence shown here is derived from an EMBL/GenBank/DDBJ whole genome shotgun (WGS) entry which is preliminary data.</text>
</comment>
<proteinExistence type="predicted"/>
<evidence type="ECO:0000313" key="8">
    <source>
        <dbReference type="Proteomes" id="UP000597762"/>
    </source>
</evidence>
<organism evidence="7 8">
    <name type="scientific">Acanthosepion pharaonis</name>
    <name type="common">Pharaoh cuttlefish</name>
    <name type="synonym">Sepia pharaonis</name>
    <dbReference type="NCBI Taxonomy" id="158019"/>
    <lineage>
        <taxon>Eukaryota</taxon>
        <taxon>Metazoa</taxon>
        <taxon>Spiralia</taxon>
        <taxon>Lophotrochozoa</taxon>
        <taxon>Mollusca</taxon>
        <taxon>Cephalopoda</taxon>
        <taxon>Coleoidea</taxon>
        <taxon>Decapodiformes</taxon>
        <taxon>Sepiida</taxon>
        <taxon>Sepiina</taxon>
        <taxon>Sepiidae</taxon>
        <taxon>Acanthosepion</taxon>
    </lineage>
</organism>
<sequence length="491" mass="57352">MIVGPAERPAWIIRANLWRLNLPVTALFLLLLPAFDFCEASGYFEIQVSEFNNSRARLADGTCCRHEEGRSRCSLNCRTYFRVCLKEYQSEINTNGPCTFGNVSSDVLGGNYFVYSSDTSKARLTLRFEFAWTVRYFFFLSLFLFSSALQKFYFLHFIAFFSSLFISALQTFYFLYFIPSFPLCSFQRFNYSISFILCPIFLFVHFSASFILSHFFLFVHFSAPNILFPSFYAIFPLCSLQRSKPSISFILSPLFLFVHFSAPNILFPSFYPVFLCVHFSAPNIVFPLFYPLFSSLFISALQTFYFLYLFYPLFSSLFTSALQTFYFLHSIPFSSLFTSALQTLYFFLFYPLFSSLFTSALQIFYFLYFIPFSSLFTSALQTLYFFNFIPSFPLCSFQRSKHSISFILSPLFLFVHFSAPNILFPLFYPLFVHFSASNILFPLFYPLFFFSLCSLQRFKHSISFILTPFFSPTLFISALQTSSFLYLIPIF</sequence>
<evidence type="ECO:0000256" key="2">
    <source>
        <dbReference type="ARBA" id="ARBA00022692"/>
    </source>
</evidence>
<keyword evidence="4 5" id="KW-1133">Transmembrane helix</keyword>
<feature type="transmembrane region" description="Helical" evidence="5">
    <location>
        <begin position="189"/>
        <end position="208"/>
    </location>
</feature>
<evidence type="ECO:0000256" key="4">
    <source>
        <dbReference type="ARBA" id="ARBA00022989"/>
    </source>
</evidence>
<reference evidence="7" key="1">
    <citation type="submission" date="2021-01" db="EMBL/GenBank/DDBJ databases">
        <authorList>
            <person name="Li R."/>
            <person name="Bekaert M."/>
        </authorList>
    </citation>
    <scope>NUCLEOTIDE SEQUENCE</scope>
    <source>
        <strain evidence="7">Farmed</strain>
    </source>
</reference>
<evidence type="ECO:0000256" key="5">
    <source>
        <dbReference type="SAM" id="Phobius"/>
    </source>
</evidence>